<name>A0A172TXJ9_9BACT</name>
<dbReference type="OrthoDB" id="678885at2"/>
<protein>
    <submittedName>
        <fullName evidence="1">Uncharacterized protein</fullName>
    </submittedName>
</protein>
<reference evidence="1 2" key="2">
    <citation type="journal article" date="2016" name="Int. J. Syst. Evol. Microbiol.">
        <title>Flavisolibacter tropicus sp. nov., isolated from tropical soil.</title>
        <authorList>
            <person name="Lee J.J."/>
            <person name="Kang M.S."/>
            <person name="Kim G.S."/>
            <person name="Lee C.S."/>
            <person name="Lim S."/>
            <person name="Lee J."/>
            <person name="Roh S.H."/>
            <person name="Kang H."/>
            <person name="Ha J.M."/>
            <person name="Bae S."/>
            <person name="Jung H.Y."/>
            <person name="Kim M.K."/>
        </authorList>
    </citation>
    <scope>NUCLEOTIDE SEQUENCE [LARGE SCALE GENOMIC DNA]</scope>
    <source>
        <strain evidence="1 2">LCS9</strain>
    </source>
</reference>
<accession>A0A172TXJ9</accession>
<evidence type="ECO:0000313" key="1">
    <source>
        <dbReference type="EMBL" id="ANE51604.1"/>
    </source>
</evidence>
<dbReference type="AlphaFoldDB" id="A0A172TXJ9"/>
<evidence type="ECO:0000313" key="2">
    <source>
        <dbReference type="Proteomes" id="UP000077177"/>
    </source>
</evidence>
<gene>
    <name evidence="1" type="ORF">SY85_14950</name>
</gene>
<dbReference type="KEGG" id="fla:SY85_14950"/>
<sequence>MRLAEFILLSEGEKKVVVLHQGILIAKRTRYPYMVFLFQMDNYYAEAFCNIQTKAIEEYRAFNHPSLLKPYLEEIAIDDLLE</sequence>
<organism evidence="1 2">
    <name type="scientific">Flavisolibacter tropicus</name>
    <dbReference type="NCBI Taxonomy" id="1492898"/>
    <lineage>
        <taxon>Bacteria</taxon>
        <taxon>Pseudomonadati</taxon>
        <taxon>Bacteroidota</taxon>
        <taxon>Chitinophagia</taxon>
        <taxon>Chitinophagales</taxon>
        <taxon>Chitinophagaceae</taxon>
        <taxon>Flavisolibacter</taxon>
    </lineage>
</organism>
<proteinExistence type="predicted"/>
<dbReference type="RefSeq" id="WP_066405715.1">
    <property type="nucleotide sequence ID" value="NZ_CP011390.1"/>
</dbReference>
<dbReference type="Proteomes" id="UP000077177">
    <property type="component" value="Chromosome"/>
</dbReference>
<reference evidence="2" key="1">
    <citation type="submission" date="2015-01" db="EMBL/GenBank/DDBJ databases">
        <title>Flavisolibacter sp./LCS9/ whole genome sequencing.</title>
        <authorList>
            <person name="Kim M.K."/>
            <person name="Srinivasan S."/>
            <person name="Lee J.-J."/>
        </authorList>
    </citation>
    <scope>NUCLEOTIDE SEQUENCE [LARGE SCALE GENOMIC DNA]</scope>
    <source>
        <strain evidence="2">LCS9</strain>
    </source>
</reference>
<keyword evidence="2" id="KW-1185">Reference proteome</keyword>
<dbReference type="EMBL" id="CP011390">
    <property type="protein sequence ID" value="ANE51604.1"/>
    <property type="molecule type" value="Genomic_DNA"/>
</dbReference>